<protein>
    <submittedName>
        <fullName evidence="1">Uncharacterized protein</fullName>
    </submittedName>
</protein>
<dbReference type="EMBL" id="LAPT01000042">
    <property type="protein sequence ID" value="PXF31407.1"/>
    <property type="molecule type" value="Genomic_DNA"/>
</dbReference>
<accession>A0ABX5LXJ2</accession>
<evidence type="ECO:0000313" key="1">
    <source>
        <dbReference type="EMBL" id="PXF31407.1"/>
    </source>
</evidence>
<comment type="caution">
    <text evidence="1">The sequence shown here is derived from an EMBL/GenBank/DDBJ whole genome shotgun (WGS) entry which is preliminary data.</text>
</comment>
<dbReference type="RefSeq" id="WP_165838376.1">
    <property type="nucleotide sequence ID" value="NZ_CP177354.1"/>
</dbReference>
<keyword evidence="2" id="KW-1185">Reference proteome</keyword>
<reference evidence="1 2" key="1">
    <citation type="submission" date="2015-03" db="EMBL/GenBank/DDBJ databases">
        <authorList>
            <person name="Krishnan R."/>
            <person name="Midha S."/>
            <person name="Patil P.B."/>
            <person name="Rameshkumar N."/>
        </authorList>
    </citation>
    <scope>NUCLEOTIDE SEQUENCE [LARGE SCALE GENOMIC DNA]</scope>
    <source>
        <strain evidence="1 2">L1E11</strain>
    </source>
</reference>
<dbReference type="Proteomes" id="UP000248090">
    <property type="component" value="Unassembled WGS sequence"/>
</dbReference>
<gene>
    <name evidence="1" type="ORF">WH50_10035</name>
</gene>
<sequence>MWRYALMGLVFGLAAVWYFGHPTEPASYIAVEYEAPSGASQLQDIEVTAGPDRRHLSDLQPGEIAETKVYPLKGGHEIGIGFSGKLQPENAGGWVIENPYESGVPFRLLVKINEKGEILSKQFCKLPCSLK</sequence>
<proteinExistence type="predicted"/>
<name>A0ABX5LXJ2_9GAMM</name>
<evidence type="ECO:0000313" key="2">
    <source>
        <dbReference type="Proteomes" id="UP000248090"/>
    </source>
</evidence>
<organism evidence="1 2">
    <name type="scientific">Pokkaliibacter plantistimulans</name>
    <dbReference type="NCBI Taxonomy" id="1635171"/>
    <lineage>
        <taxon>Bacteria</taxon>
        <taxon>Pseudomonadati</taxon>
        <taxon>Pseudomonadota</taxon>
        <taxon>Gammaproteobacteria</taxon>
        <taxon>Oceanospirillales</taxon>
        <taxon>Balneatrichaceae</taxon>
        <taxon>Pokkaliibacter</taxon>
    </lineage>
</organism>